<evidence type="ECO:0000256" key="1">
    <source>
        <dbReference type="ARBA" id="ARBA00023015"/>
    </source>
</evidence>
<name>A0A494XWG9_9BACL</name>
<evidence type="ECO:0000259" key="5">
    <source>
        <dbReference type="PROSITE" id="PS01124"/>
    </source>
</evidence>
<accession>A0A494XWG9</accession>
<sequence>MTNVLVVDDDRLVRKGIISAMPWRDFDMEVVGEAANGTKALEFLESHEVDLLLTDLAMPVMTGIELMREVRERYPHIHIVILTMHQDFEYIQEALRLGAIDYIAKVQLEQEKFDKVLERIASRIRTSQPTVKDREIAKVTDENGSFYNDVSEETLNQWKKALKSFEWIQNEALFRTILEEWNAVRLPQTKWVTLLAEWVYDWNRVFESDKSMIIKLPANGEEIGQWLTRIRQDIRDHIRKRNVSPEVGAAVMKAIDFMQNELNQQVTAADIASRVGISRSYFSQCFKDIVGITFNDYLRKIRIEKAKTYLIGTGKTVQWIAENTGYMDERYFSRIFRDQTGSLPSEFRKSFRDGGSR</sequence>
<evidence type="ECO:0000256" key="4">
    <source>
        <dbReference type="PROSITE-ProRule" id="PRU00169"/>
    </source>
</evidence>
<organism evidence="7 8">
    <name type="scientific">Cohnella endophytica</name>
    <dbReference type="NCBI Taxonomy" id="2419778"/>
    <lineage>
        <taxon>Bacteria</taxon>
        <taxon>Bacillati</taxon>
        <taxon>Bacillota</taxon>
        <taxon>Bacilli</taxon>
        <taxon>Bacillales</taxon>
        <taxon>Paenibacillaceae</taxon>
        <taxon>Cohnella</taxon>
    </lineage>
</organism>
<keyword evidence="8" id="KW-1185">Reference proteome</keyword>
<proteinExistence type="predicted"/>
<dbReference type="GO" id="GO:0043565">
    <property type="term" value="F:sequence-specific DNA binding"/>
    <property type="evidence" value="ECO:0007669"/>
    <property type="project" value="InterPro"/>
</dbReference>
<dbReference type="Pfam" id="PF00072">
    <property type="entry name" value="Response_reg"/>
    <property type="match status" value="1"/>
</dbReference>
<dbReference type="PROSITE" id="PS01124">
    <property type="entry name" value="HTH_ARAC_FAMILY_2"/>
    <property type="match status" value="1"/>
</dbReference>
<dbReference type="InterPro" id="IPR018062">
    <property type="entry name" value="HTH_AraC-typ_CS"/>
</dbReference>
<keyword evidence="3" id="KW-0804">Transcription</keyword>
<dbReference type="PANTHER" id="PTHR43280">
    <property type="entry name" value="ARAC-FAMILY TRANSCRIPTIONAL REGULATOR"/>
    <property type="match status" value="1"/>
</dbReference>
<dbReference type="PANTHER" id="PTHR43280:SF28">
    <property type="entry name" value="HTH-TYPE TRANSCRIPTIONAL ACTIVATOR RHAS"/>
    <property type="match status" value="1"/>
</dbReference>
<evidence type="ECO:0000313" key="7">
    <source>
        <dbReference type="EMBL" id="RKP54924.1"/>
    </source>
</evidence>
<feature type="domain" description="HTH araC/xylS-type" evidence="5">
    <location>
        <begin position="252"/>
        <end position="350"/>
    </location>
</feature>
<evidence type="ECO:0000313" key="8">
    <source>
        <dbReference type="Proteomes" id="UP000282076"/>
    </source>
</evidence>
<dbReference type="PROSITE" id="PS50110">
    <property type="entry name" value="RESPONSE_REGULATORY"/>
    <property type="match status" value="1"/>
</dbReference>
<dbReference type="InterPro" id="IPR001789">
    <property type="entry name" value="Sig_transdc_resp-reg_receiver"/>
</dbReference>
<dbReference type="InterPro" id="IPR018060">
    <property type="entry name" value="HTH_AraC"/>
</dbReference>
<evidence type="ECO:0000256" key="2">
    <source>
        <dbReference type="ARBA" id="ARBA00023125"/>
    </source>
</evidence>
<dbReference type="InterPro" id="IPR011006">
    <property type="entry name" value="CheY-like_superfamily"/>
</dbReference>
<keyword evidence="2" id="KW-0238">DNA-binding</keyword>
<dbReference type="CDD" id="cd17536">
    <property type="entry name" value="REC_YesN-like"/>
    <property type="match status" value="1"/>
</dbReference>
<keyword evidence="4" id="KW-0597">Phosphoprotein</keyword>
<feature type="modified residue" description="4-aspartylphosphate" evidence="4">
    <location>
        <position position="55"/>
    </location>
</feature>
<dbReference type="SUPFAM" id="SSF46689">
    <property type="entry name" value="Homeodomain-like"/>
    <property type="match status" value="2"/>
</dbReference>
<dbReference type="GO" id="GO:0003700">
    <property type="term" value="F:DNA-binding transcription factor activity"/>
    <property type="evidence" value="ECO:0007669"/>
    <property type="project" value="InterPro"/>
</dbReference>
<reference evidence="7 8" key="1">
    <citation type="submission" date="2018-10" db="EMBL/GenBank/DDBJ databases">
        <title>Cohnella sp. M2MS4P-1, whole genome shotgun sequence.</title>
        <authorList>
            <person name="Tuo L."/>
        </authorList>
    </citation>
    <scope>NUCLEOTIDE SEQUENCE [LARGE SCALE GENOMIC DNA]</scope>
    <source>
        <strain evidence="7 8">M2MS4P-1</strain>
    </source>
</reference>
<dbReference type="GO" id="GO:0000160">
    <property type="term" value="P:phosphorelay signal transduction system"/>
    <property type="evidence" value="ECO:0007669"/>
    <property type="project" value="InterPro"/>
</dbReference>
<dbReference type="PROSITE" id="PS00041">
    <property type="entry name" value="HTH_ARAC_FAMILY_1"/>
    <property type="match status" value="1"/>
</dbReference>
<evidence type="ECO:0000256" key="3">
    <source>
        <dbReference type="ARBA" id="ARBA00023163"/>
    </source>
</evidence>
<dbReference type="SUPFAM" id="SSF52172">
    <property type="entry name" value="CheY-like"/>
    <property type="match status" value="1"/>
</dbReference>
<dbReference type="Pfam" id="PF12833">
    <property type="entry name" value="HTH_18"/>
    <property type="match status" value="1"/>
</dbReference>
<evidence type="ECO:0000259" key="6">
    <source>
        <dbReference type="PROSITE" id="PS50110"/>
    </source>
</evidence>
<dbReference type="AlphaFoldDB" id="A0A494XWG9"/>
<dbReference type="OrthoDB" id="1769137at2"/>
<dbReference type="EMBL" id="RBZM01000004">
    <property type="protein sequence ID" value="RKP54924.1"/>
    <property type="molecule type" value="Genomic_DNA"/>
</dbReference>
<keyword evidence="1" id="KW-0805">Transcription regulation</keyword>
<dbReference type="Proteomes" id="UP000282076">
    <property type="component" value="Unassembled WGS sequence"/>
</dbReference>
<protein>
    <submittedName>
        <fullName evidence="7">Response regulator</fullName>
    </submittedName>
</protein>
<dbReference type="InterPro" id="IPR009057">
    <property type="entry name" value="Homeodomain-like_sf"/>
</dbReference>
<dbReference type="SMART" id="SM00342">
    <property type="entry name" value="HTH_ARAC"/>
    <property type="match status" value="1"/>
</dbReference>
<comment type="caution">
    <text evidence="7">The sequence shown here is derived from an EMBL/GenBank/DDBJ whole genome shotgun (WGS) entry which is preliminary data.</text>
</comment>
<feature type="domain" description="Response regulatory" evidence="6">
    <location>
        <begin position="3"/>
        <end position="120"/>
    </location>
</feature>
<gene>
    <name evidence="7" type="ORF">D7Z26_06695</name>
</gene>
<dbReference type="SMART" id="SM00448">
    <property type="entry name" value="REC"/>
    <property type="match status" value="1"/>
</dbReference>
<dbReference type="Gene3D" id="3.40.50.2300">
    <property type="match status" value="1"/>
</dbReference>
<dbReference type="Gene3D" id="1.10.10.60">
    <property type="entry name" value="Homeodomain-like"/>
    <property type="match status" value="2"/>
</dbReference>